<protein>
    <submittedName>
        <fullName evidence="1">Uncharacterized protein</fullName>
    </submittedName>
</protein>
<accession>A0A645JI21</accession>
<proteinExistence type="predicted"/>
<dbReference type="AlphaFoldDB" id="A0A645JI21"/>
<comment type="caution">
    <text evidence="1">The sequence shown here is derived from an EMBL/GenBank/DDBJ whole genome shotgun (WGS) entry which is preliminary data.</text>
</comment>
<evidence type="ECO:0000313" key="1">
    <source>
        <dbReference type="EMBL" id="MPN63271.1"/>
    </source>
</evidence>
<sequence>MEKDALRDEYGIVSCTKAQLADLPDEAVCGVEKSPYGARVLVKRKLVSAAFQMDRPNIEDVILFLVKGEKQA</sequence>
<reference evidence="1" key="1">
    <citation type="submission" date="2019-08" db="EMBL/GenBank/DDBJ databases">
        <authorList>
            <person name="Kucharzyk K."/>
            <person name="Murdoch R.W."/>
            <person name="Higgins S."/>
            <person name="Loffler F."/>
        </authorList>
    </citation>
    <scope>NUCLEOTIDE SEQUENCE</scope>
</reference>
<dbReference type="EMBL" id="VSSQ01142427">
    <property type="protein sequence ID" value="MPN63271.1"/>
    <property type="molecule type" value="Genomic_DNA"/>
</dbReference>
<name>A0A645JI21_9ZZZZ</name>
<organism evidence="1">
    <name type="scientific">bioreactor metagenome</name>
    <dbReference type="NCBI Taxonomy" id="1076179"/>
    <lineage>
        <taxon>unclassified sequences</taxon>
        <taxon>metagenomes</taxon>
        <taxon>ecological metagenomes</taxon>
    </lineage>
</organism>
<gene>
    <name evidence="1" type="ORF">SDC9_211028</name>
</gene>